<dbReference type="EMBL" id="CAJPWZ010001455">
    <property type="protein sequence ID" value="CAG2215797.1"/>
    <property type="molecule type" value="Genomic_DNA"/>
</dbReference>
<reference evidence="1" key="1">
    <citation type="submission" date="2021-03" db="EMBL/GenBank/DDBJ databases">
        <authorList>
            <person name="Bekaert M."/>
        </authorList>
    </citation>
    <scope>NUCLEOTIDE SEQUENCE</scope>
</reference>
<dbReference type="PANTHER" id="PTHR47018">
    <property type="entry name" value="CXC DOMAIN-CONTAINING PROTEIN-RELATED"/>
    <property type="match status" value="1"/>
</dbReference>
<organism evidence="1 2">
    <name type="scientific">Mytilus edulis</name>
    <name type="common">Blue mussel</name>
    <dbReference type="NCBI Taxonomy" id="6550"/>
    <lineage>
        <taxon>Eukaryota</taxon>
        <taxon>Metazoa</taxon>
        <taxon>Spiralia</taxon>
        <taxon>Lophotrochozoa</taxon>
        <taxon>Mollusca</taxon>
        <taxon>Bivalvia</taxon>
        <taxon>Autobranchia</taxon>
        <taxon>Pteriomorphia</taxon>
        <taxon>Mytilida</taxon>
        <taxon>Mytiloidea</taxon>
        <taxon>Mytilidae</taxon>
        <taxon>Mytilinae</taxon>
        <taxon>Mytilus</taxon>
    </lineage>
</organism>
<keyword evidence="2" id="KW-1185">Reference proteome</keyword>
<name>A0A8S3S5I2_MYTED</name>
<dbReference type="AlphaFoldDB" id="A0A8S3S5I2"/>
<gene>
    <name evidence="1" type="ORF">MEDL_29553</name>
</gene>
<proteinExistence type="predicted"/>
<comment type="caution">
    <text evidence="1">The sequence shown here is derived from an EMBL/GenBank/DDBJ whole genome shotgun (WGS) entry which is preliminary data.</text>
</comment>
<dbReference type="Proteomes" id="UP000683360">
    <property type="component" value="Unassembled WGS sequence"/>
</dbReference>
<dbReference type="OrthoDB" id="6138802at2759"/>
<sequence>MQEKIEKNGQGGGWIVYFDNNIKYERLTSLESENIETMWFRIFPKHKSYSNLPPAVLRFNEPDIPLVEGELSIDMSSFPAALKGKFKWLKHVAENSSVKAKVGKNISWSAYHAVVLSDANKLPAVSALLPLFHEQAKSVALIRHSLNIIRNAVRKLNPGQTPVVAFDQPLFTIAKQL</sequence>
<evidence type="ECO:0000313" key="2">
    <source>
        <dbReference type="Proteomes" id="UP000683360"/>
    </source>
</evidence>
<protein>
    <submittedName>
        <fullName evidence="1">Uncharacterized protein</fullName>
    </submittedName>
</protein>
<evidence type="ECO:0000313" key="1">
    <source>
        <dbReference type="EMBL" id="CAG2215797.1"/>
    </source>
</evidence>
<accession>A0A8S3S5I2</accession>